<feature type="region of interest" description="Disordered" evidence="1">
    <location>
        <begin position="616"/>
        <end position="791"/>
    </location>
</feature>
<feature type="compositionally biased region" description="Low complexity" evidence="1">
    <location>
        <begin position="537"/>
        <end position="548"/>
    </location>
</feature>
<feature type="region of interest" description="Disordered" evidence="1">
    <location>
        <begin position="803"/>
        <end position="1016"/>
    </location>
</feature>
<feature type="region of interest" description="Disordered" evidence="1">
    <location>
        <begin position="17"/>
        <end position="66"/>
    </location>
</feature>
<comment type="caution">
    <text evidence="2">The sequence shown here is derived from an EMBL/GenBank/DDBJ whole genome shotgun (WGS) entry which is preliminary data.</text>
</comment>
<dbReference type="AlphaFoldDB" id="A0AAE1CEH7"/>
<feature type="compositionally biased region" description="Polar residues" evidence="1">
    <location>
        <begin position="695"/>
        <end position="717"/>
    </location>
</feature>
<evidence type="ECO:0000313" key="3">
    <source>
        <dbReference type="Proteomes" id="UP001283361"/>
    </source>
</evidence>
<organism evidence="2 3">
    <name type="scientific">Elysia crispata</name>
    <name type="common">lettuce slug</name>
    <dbReference type="NCBI Taxonomy" id="231223"/>
    <lineage>
        <taxon>Eukaryota</taxon>
        <taxon>Metazoa</taxon>
        <taxon>Spiralia</taxon>
        <taxon>Lophotrochozoa</taxon>
        <taxon>Mollusca</taxon>
        <taxon>Gastropoda</taxon>
        <taxon>Heterobranchia</taxon>
        <taxon>Euthyneura</taxon>
        <taxon>Panpulmonata</taxon>
        <taxon>Sacoglossa</taxon>
        <taxon>Placobranchoidea</taxon>
        <taxon>Plakobranchidae</taxon>
        <taxon>Elysia</taxon>
    </lineage>
</organism>
<evidence type="ECO:0000256" key="1">
    <source>
        <dbReference type="SAM" id="MobiDB-lite"/>
    </source>
</evidence>
<feature type="compositionally biased region" description="Polar residues" evidence="1">
    <location>
        <begin position="1055"/>
        <end position="1066"/>
    </location>
</feature>
<dbReference type="Proteomes" id="UP001283361">
    <property type="component" value="Unassembled WGS sequence"/>
</dbReference>
<evidence type="ECO:0000313" key="2">
    <source>
        <dbReference type="EMBL" id="KAK3690718.1"/>
    </source>
</evidence>
<feature type="region of interest" description="Disordered" evidence="1">
    <location>
        <begin position="485"/>
        <end position="578"/>
    </location>
</feature>
<feature type="compositionally biased region" description="Polar residues" evidence="1">
    <location>
        <begin position="562"/>
        <end position="578"/>
    </location>
</feature>
<sequence>MWTGGYHSEGCLPVDGHHNDHIGDASGDQSPSNIGSGGRVCVSPTPCDKPRGESHAVTQSPHGEGSSACCNGALVIASSFRRAYTGPSSCRATLPSDGAGRTNSRQDQYSRKISVGSVKTLSVSDQSTTEIEIESGVEPKCYDVSRAESDVSSSGVTDSDSGFGPGLAQFPAGLSRVNVTDFQSCELLDTHSGNSNPQSGDFLPFKPDSFRQGRFSAFSCVSDRSRDRFIPRAHSIETDTRTYSPGGRNGYSHRTVVSSRTCGLTRARTIETDSHVFNSSLDGYHTAGIDASTGCVITSADTFETIAHVHSHDSGLNQSGDIDTPSSCDIQGSSLSATVGDTDRCSVNFPSRREESSDDEAELHSNHHNTQICELPPPVFTDNGARVTIPRANTIDTDTFHPSQGIVRACPNVLDSSSGRRIAAANSIEVDSCAWKPSATSGLTSVQTVLGTVSASDGHGKPLLSCDTGDISTASIETCGIKPEPLITQHHRGGPHSTFSGSSGRGDSAGGLLTRSNAVEEDEDDDPPSTQLRHVSKSSSPSVSNKVSLTRAKTVATGGDTRPQNHSSPLISQRANSCNQSLRRARTVHLTDSDIRYSRFSSEDCGVSGSTIDRPVLATNFLPGPPSSTPGPDHSFSRRDRNSAFSRNSLSGPQSTDERRDCSSYRQGGTAHFYRHSRHQRPDRPLLSAEKDINDSPSSLDSTAGTETDSCENSWENSPIKDTPKKFTDQFVKYGQDRAPVNTDSHSTARESELRENTRDTNSEQGTVREVNTSRTNSDTPKQRNQPCGNRNRHVADFQIHRQDSASEPATVSHTSTNSLAVPNTTRIDSYPPLQDSVLRTNPESSGKPSLDRGSAGSATPGSSKDNGYSSSSQDSAEQGILLHRSSSRQRPLSYPSDTASCGGARLSRTPVSRLQDTDRNSRDRGYPNPAGTRLGSYPVRRPGREVESLTGGHYQSSSERDHRTAQAGGRGVSLTTKDPNNRQDSLRGSRFVSPSSRRFEQTHSLPDTHSPMRLEDCSDRKFSPIVRSAEATGVAQSSTNLPKRSFASPCPSPHSGQKSVTVEQSLSDRHRSHWTMKPEGRSVRTLKTEALVHHNSAPHTSGGVAEMDSPDELLGRYPNRIEQCLVQPLLNLSEPSLRHPHAGDGLVALGIVQLQRACRLLYFSTSLAHNTPVALLLHLSDSQHAGYSTSPPL</sequence>
<keyword evidence="3" id="KW-1185">Reference proteome</keyword>
<feature type="region of interest" description="Disordered" evidence="1">
    <location>
        <begin position="1030"/>
        <end position="1072"/>
    </location>
</feature>
<feature type="region of interest" description="Disordered" evidence="1">
    <location>
        <begin position="86"/>
        <end position="110"/>
    </location>
</feature>
<feature type="compositionally biased region" description="Basic and acidic residues" evidence="1">
    <location>
        <begin position="747"/>
        <end position="762"/>
    </location>
</feature>
<feature type="compositionally biased region" description="Polar residues" evidence="1">
    <location>
        <begin position="763"/>
        <end position="789"/>
    </location>
</feature>
<gene>
    <name evidence="2" type="ORF">RRG08_061158</name>
</gene>
<feature type="region of interest" description="Disordered" evidence="1">
    <location>
        <begin position="349"/>
        <end position="377"/>
    </location>
</feature>
<feature type="compositionally biased region" description="Low complexity" evidence="1">
    <location>
        <begin position="862"/>
        <end position="876"/>
    </location>
</feature>
<feature type="compositionally biased region" description="Polar residues" evidence="1">
    <location>
        <begin position="993"/>
        <end position="1008"/>
    </location>
</feature>
<feature type="compositionally biased region" description="Basic and acidic residues" evidence="1">
    <location>
        <begin position="680"/>
        <end position="694"/>
    </location>
</feature>
<protein>
    <submittedName>
        <fullName evidence="2">Uncharacterized protein</fullName>
    </submittedName>
</protein>
<proteinExistence type="predicted"/>
<reference evidence="2" key="1">
    <citation type="journal article" date="2023" name="G3 (Bethesda)">
        <title>A reference genome for the long-term kleptoplast-retaining sea slug Elysia crispata morphotype clarki.</title>
        <authorList>
            <person name="Eastman K.E."/>
            <person name="Pendleton A.L."/>
            <person name="Shaikh M.A."/>
            <person name="Suttiyut T."/>
            <person name="Ogas R."/>
            <person name="Tomko P."/>
            <person name="Gavelis G."/>
            <person name="Widhalm J.R."/>
            <person name="Wisecaver J.H."/>
        </authorList>
    </citation>
    <scope>NUCLEOTIDE SEQUENCE</scope>
    <source>
        <strain evidence="2">ECLA1</strain>
    </source>
</reference>
<feature type="compositionally biased region" description="Polar residues" evidence="1">
    <location>
        <begin position="806"/>
        <end position="828"/>
    </location>
</feature>
<feature type="compositionally biased region" description="Polar residues" evidence="1">
    <location>
        <begin position="838"/>
        <end position="848"/>
    </location>
</feature>
<feature type="compositionally biased region" description="Polar residues" evidence="1">
    <location>
        <begin position="643"/>
        <end position="655"/>
    </location>
</feature>
<feature type="compositionally biased region" description="Basic and acidic residues" evidence="1">
    <location>
        <begin position="916"/>
        <end position="926"/>
    </location>
</feature>
<name>A0AAE1CEH7_9GAST</name>
<dbReference type="EMBL" id="JAWDGP010008107">
    <property type="protein sequence ID" value="KAK3690718.1"/>
    <property type="molecule type" value="Genomic_DNA"/>
</dbReference>
<accession>A0AAE1CEH7</accession>